<dbReference type="AlphaFoldDB" id="A0A316ATN5"/>
<dbReference type="Gene3D" id="1.10.20.140">
    <property type="match status" value="1"/>
</dbReference>
<evidence type="ECO:0000256" key="7">
    <source>
        <dbReference type="ARBA" id="ARBA00022840"/>
    </source>
</evidence>
<evidence type="ECO:0000256" key="4">
    <source>
        <dbReference type="ARBA" id="ARBA00022679"/>
    </source>
</evidence>
<feature type="binding site" evidence="10">
    <location>
        <begin position="16"/>
        <end position="21"/>
    </location>
    <ligand>
        <name>substrate</name>
    </ligand>
</feature>
<dbReference type="Pfam" id="PF01715">
    <property type="entry name" value="IPPT"/>
    <property type="match status" value="1"/>
</dbReference>
<dbReference type="InterPro" id="IPR039657">
    <property type="entry name" value="Dimethylallyltransferase"/>
</dbReference>
<comment type="similarity">
    <text evidence="3 10 13">Belongs to the IPP transferase family.</text>
</comment>
<evidence type="ECO:0000256" key="1">
    <source>
        <dbReference type="ARBA" id="ARBA00001946"/>
    </source>
</evidence>
<evidence type="ECO:0000313" key="15">
    <source>
        <dbReference type="Proteomes" id="UP000245880"/>
    </source>
</evidence>
<dbReference type="InterPro" id="IPR027417">
    <property type="entry name" value="P-loop_NTPase"/>
</dbReference>
<reference evidence="14 15" key="1">
    <citation type="submission" date="2018-03" db="EMBL/GenBank/DDBJ databases">
        <title>Genomic Encyclopedia of Archaeal and Bacterial Type Strains, Phase II (KMG-II): from individual species to whole genera.</title>
        <authorList>
            <person name="Goeker M."/>
        </authorList>
    </citation>
    <scope>NUCLEOTIDE SEQUENCE [LARGE SCALE GENOMIC DNA]</scope>
    <source>
        <strain evidence="14 15">DSM 100346</strain>
    </source>
</reference>
<dbReference type="OrthoDB" id="9776390at2"/>
<dbReference type="HAMAP" id="MF_00185">
    <property type="entry name" value="IPP_trans"/>
    <property type="match status" value="1"/>
</dbReference>
<evidence type="ECO:0000256" key="5">
    <source>
        <dbReference type="ARBA" id="ARBA00022694"/>
    </source>
</evidence>
<feature type="site" description="Interaction with substrate tRNA" evidence="10">
    <location>
        <position position="105"/>
    </location>
</feature>
<keyword evidence="15" id="KW-1185">Reference proteome</keyword>
<dbReference type="NCBIfam" id="TIGR00174">
    <property type="entry name" value="miaA"/>
    <property type="match status" value="1"/>
</dbReference>
<comment type="cofactor">
    <cofactor evidence="1 10">
        <name>Mg(2+)</name>
        <dbReference type="ChEBI" id="CHEBI:18420"/>
    </cofactor>
</comment>
<comment type="catalytic activity">
    <reaction evidence="9 10 11">
        <text>adenosine(37) in tRNA + dimethylallyl diphosphate = N(6)-dimethylallyladenosine(37) in tRNA + diphosphate</text>
        <dbReference type="Rhea" id="RHEA:26482"/>
        <dbReference type="Rhea" id="RHEA-COMP:10162"/>
        <dbReference type="Rhea" id="RHEA-COMP:10375"/>
        <dbReference type="ChEBI" id="CHEBI:33019"/>
        <dbReference type="ChEBI" id="CHEBI:57623"/>
        <dbReference type="ChEBI" id="CHEBI:74411"/>
        <dbReference type="ChEBI" id="CHEBI:74415"/>
        <dbReference type="EC" id="2.5.1.75"/>
    </reaction>
</comment>
<comment type="function">
    <text evidence="2 10 12">Catalyzes the transfer of a dimethylallyl group onto the adenine at position 37 in tRNAs that read codons beginning with uridine, leading to the formation of N6-(dimethylallyl)adenosine (i(6)A).</text>
</comment>
<keyword evidence="5 10" id="KW-0819">tRNA processing</keyword>
<keyword evidence="4 10" id="KW-0808">Transferase</keyword>
<dbReference type="EMBL" id="QGDT01000001">
    <property type="protein sequence ID" value="PWJ60649.1"/>
    <property type="molecule type" value="Genomic_DNA"/>
</dbReference>
<feature type="region of interest" description="Interaction with substrate tRNA" evidence="10">
    <location>
        <begin position="39"/>
        <end position="42"/>
    </location>
</feature>
<dbReference type="Gene3D" id="3.40.50.300">
    <property type="entry name" value="P-loop containing nucleotide triphosphate hydrolases"/>
    <property type="match status" value="1"/>
</dbReference>
<feature type="region of interest" description="Interaction with substrate tRNA" evidence="10">
    <location>
        <begin position="163"/>
        <end position="167"/>
    </location>
</feature>
<dbReference type="SUPFAM" id="SSF52540">
    <property type="entry name" value="P-loop containing nucleoside triphosphate hydrolases"/>
    <property type="match status" value="2"/>
</dbReference>
<keyword evidence="7 10" id="KW-0067">ATP-binding</keyword>
<proteinExistence type="inferred from homology"/>
<comment type="subunit">
    <text evidence="10">Monomer.</text>
</comment>
<dbReference type="GO" id="GO:0052381">
    <property type="term" value="F:tRNA dimethylallyltransferase activity"/>
    <property type="evidence" value="ECO:0007669"/>
    <property type="project" value="UniProtKB-UniRule"/>
</dbReference>
<dbReference type="RefSeq" id="WP_109672966.1">
    <property type="nucleotide sequence ID" value="NZ_QGDT01000001.1"/>
</dbReference>
<evidence type="ECO:0000256" key="9">
    <source>
        <dbReference type="ARBA" id="ARBA00049563"/>
    </source>
</evidence>
<sequence>MPNTKEKYLITIAGPTAVGKTSLAIRLAQNLQTEIISADSRQFFKELEIGTAKPTPAELAAVPHHFVNTHHIGETYSAGDFERDALVLLSRLFEVYDRVVMVGGSGFYIKALLEGLDALPAPLPGLRERLTLRLQAEGLPSLQKEIADLDPDFAQTAEFENPQRVIRALEVYITEGRPISYFQQTMKKSRPFKSVAIALDRDRQELYKRIDDRMDQMLEEGLVQEAQDLLPYRTAHALQTVGYKEVYGFLDGDYDEQEMVRLLKQNSRRYAKRQLTWFRHQGEFKWFHPDDFEQILKYTQQENLGA</sequence>
<comment type="caution">
    <text evidence="10">Lacks conserved residue(s) required for the propagation of feature annotation.</text>
</comment>
<evidence type="ECO:0000313" key="14">
    <source>
        <dbReference type="EMBL" id="PWJ60649.1"/>
    </source>
</evidence>
<dbReference type="GO" id="GO:0006400">
    <property type="term" value="P:tRNA modification"/>
    <property type="evidence" value="ECO:0007669"/>
    <property type="project" value="TreeGrafter"/>
</dbReference>
<dbReference type="PANTHER" id="PTHR11088:SF60">
    <property type="entry name" value="TRNA DIMETHYLALLYLTRANSFERASE"/>
    <property type="match status" value="1"/>
</dbReference>
<evidence type="ECO:0000256" key="6">
    <source>
        <dbReference type="ARBA" id="ARBA00022741"/>
    </source>
</evidence>
<evidence type="ECO:0000256" key="2">
    <source>
        <dbReference type="ARBA" id="ARBA00003213"/>
    </source>
</evidence>
<comment type="caution">
    <text evidence="14">The sequence shown here is derived from an EMBL/GenBank/DDBJ whole genome shotgun (WGS) entry which is preliminary data.</text>
</comment>
<name>A0A316ATN5_9BACT</name>
<dbReference type="InterPro" id="IPR018022">
    <property type="entry name" value="IPT"/>
</dbReference>
<dbReference type="PANTHER" id="PTHR11088">
    <property type="entry name" value="TRNA DIMETHYLALLYLTRANSFERASE"/>
    <property type="match status" value="1"/>
</dbReference>
<accession>A0A316ATN5</accession>
<feature type="binding site" evidence="10">
    <location>
        <begin position="14"/>
        <end position="21"/>
    </location>
    <ligand>
        <name>ATP</name>
        <dbReference type="ChEBI" id="CHEBI:30616"/>
    </ligand>
</feature>
<keyword evidence="8 10" id="KW-0460">Magnesium</keyword>
<evidence type="ECO:0000256" key="12">
    <source>
        <dbReference type="RuleBase" id="RU003784"/>
    </source>
</evidence>
<evidence type="ECO:0000256" key="13">
    <source>
        <dbReference type="RuleBase" id="RU003785"/>
    </source>
</evidence>
<dbReference type="Proteomes" id="UP000245880">
    <property type="component" value="Unassembled WGS sequence"/>
</dbReference>
<evidence type="ECO:0000256" key="11">
    <source>
        <dbReference type="RuleBase" id="RU003783"/>
    </source>
</evidence>
<keyword evidence="6 10" id="KW-0547">Nucleotide-binding</keyword>
<protein>
    <recommendedName>
        <fullName evidence="10">tRNA dimethylallyltransferase</fullName>
        <ecNumber evidence="10">2.5.1.75</ecNumber>
    </recommendedName>
    <alternativeName>
        <fullName evidence="10">Dimethylallyl diphosphate:tRNA dimethylallyltransferase</fullName>
        <shortName evidence="10">DMAPP:tRNA dimethylallyltransferase</shortName>
        <shortName evidence="10">DMATase</shortName>
    </alternativeName>
    <alternativeName>
        <fullName evidence="10">Isopentenyl-diphosphate:tRNA isopentenyltransferase</fullName>
        <shortName evidence="10">IPP transferase</shortName>
        <shortName evidence="10">IPPT</shortName>
        <shortName evidence="10">IPTase</shortName>
    </alternativeName>
</protein>
<gene>
    <name evidence="10" type="primary">miaA</name>
    <name evidence="14" type="ORF">CLV98_101834</name>
</gene>
<feature type="site" description="Interaction with substrate tRNA" evidence="10">
    <location>
        <position position="127"/>
    </location>
</feature>
<dbReference type="EC" id="2.5.1.75" evidence="10"/>
<dbReference type="GO" id="GO:0005524">
    <property type="term" value="F:ATP binding"/>
    <property type="evidence" value="ECO:0007669"/>
    <property type="project" value="UniProtKB-UniRule"/>
</dbReference>
<organism evidence="14 15">
    <name type="scientific">Dyadobacter jejuensis</name>
    <dbReference type="NCBI Taxonomy" id="1082580"/>
    <lineage>
        <taxon>Bacteria</taxon>
        <taxon>Pseudomonadati</taxon>
        <taxon>Bacteroidota</taxon>
        <taxon>Cytophagia</taxon>
        <taxon>Cytophagales</taxon>
        <taxon>Spirosomataceae</taxon>
        <taxon>Dyadobacter</taxon>
    </lineage>
</organism>
<evidence type="ECO:0000256" key="3">
    <source>
        <dbReference type="ARBA" id="ARBA00005842"/>
    </source>
</evidence>
<evidence type="ECO:0000256" key="10">
    <source>
        <dbReference type="HAMAP-Rule" id="MF_00185"/>
    </source>
</evidence>
<evidence type="ECO:0000256" key="8">
    <source>
        <dbReference type="ARBA" id="ARBA00022842"/>
    </source>
</evidence>